<feature type="transmembrane region" description="Helical" evidence="6">
    <location>
        <begin position="69"/>
        <end position="93"/>
    </location>
</feature>
<evidence type="ECO:0000256" key="5">
    <source>
        <dbReference type="ARBA" id="ARBA00023136"/>
    </source>
</evidence>
<feature type="transmembrane region" description="Helical" evidence="6">
    <location>
        <begin position="184"/>
        <end position="205"/>
    </location>
</feature>
<comment type="caution">
    <text evidence="7">The sequence shown here is derived from an EMBL/GenBank/DDBJ whole genome shotgun (WGS) entry which is preliminary data.</text>
</comment>
<keyword evidence="2" id="KW-1003">Cell membrane</keyword>
<evidence type="ECO:0000313" key="8">
    <source>
        <dbReference type="Proteomes" id="UP000658382"/>
    </source>
</evidence>
<proteinExistence type="predicted"/>
<evidence type="ECO:0008006" key="9">
    <source>
        <dbReference type="Google" id="ProtNLM"/>
    </source>
</evidence>
<organism evidence="7 8">
    <name type="scientific">Lentibacillus kapialis</name>
    <dbReference type="NCBI Taxonomy" id="340214"/>
    <lineage>
        <taxon>Bacteria</taxon>
        <taxon>Bacillati</taxon>
        <taxon>Bacillota</taxon>
        <taxon>Bacilli</taxon>
        <taxon>Bacillales</taxon>
        <taxon>Bacillaceae</taxon>
        <taxon>Lentibacillus</taxon>
    </lineage>
</organism>
<dbReference type="InterPro" id="IPR019108">
    <property type="entry name" value="Caa3_assmbl_CtaG-rel"/>
</dbReference>
<evidence type="ECO:0000256" key="3">
    <source>
        <dbReference type="ARBA" id="ARBA00022692"/>
    </source>
</evidence>
<feature type="transmembrane region" description="Helical" evidence="6">
    <location>
        <begin position="12"/>
        <end position="33"/>
    </location>
</feature>
<evidence type="ECO:0000256" key="4">
    <source>
        <dbReference type="ARBA" id="ARBA00022989"/>
    </source>
</evidence>
<keyword evidence="8" id="KW-1185">Reference proteome</keyword>
<dbReference type="EMBL" id="BMNQ01000054">
    <property type="protein sequence ID" value="GGK04529.1"/>
    <property type="molecule type" value="Genomic_DNA"/>
</dbReference>
<keyword evidence="4 6" id="KW-1133">Transmembrane helix</keyword>
<feature type="transmembrane region" description="Helical" evidence="6">
    <location>
        <begin position="244"/>
        <end position="264"/>
    </location>
</feature>
<comment type="subcellular location">
    <subcellularLocation>
        <location evidence="1">Cell membrane</location>
        <topology evidence="1">Multi-pass membrane protein</topology>
    </subcellularLocation>
</comment>
<evidence type="ECO:0000256" key="6">
    <source>
        <dbReference type="SAM" id="Phobius"/>
    </source>
</evidence>
<keyword evidence="3 6" id="KW-0812">Transmembrane</keyword>
<reference evidence="7" key="2">
    <citation type="submission" date="2020-09" db="EMBL/GenBank/DDBJ databases">
        <authorList>
            <person name="Sun Q."/>
            <person name="Ohkuma M."/>
        </authorList>
    </citation>
    <scope>NUCLEOTIDE SEQUENCE</scope>
    <source>
        <strain evidence="7">JCM 12580</strain>
    </source>
</reference>
<reference evidence="7" key="1">
    <citation type="journal article" date="2014" name="Int. J. Syst. Evol. Microbiol.">
        <title>Complete genome sequence of Corynebacterium casei LMG S-19264T (=DSM 44701T), isolated from a smear-ripened cheese.</title>
        <authorList>
            <consortium name="US DOE Joint Genome Institute (JGI-PGF)"/>
            <person name="Walter F."/>
            <person name="Albersmeier A."/>
            <person name="Kalinowski J."/>
            <person name="Ruckert C."/>
        </authorList>
    </citation>
    <scope>NUCLEOTIDE SEQUENCE</scope>
    <source>
        <strain evidence="7">JCM 12580</strain>
    </source>
</reference>
<feature type="transmembrane region" description="Helical" evidence="6">
    <location>
        <begin position="121"/>
        <end position="139"/>
    </location>
</feature>
<name>A0A917V0B3_9BACI</name>
<accession>A0A917V0B3</accession>
<protein>
    <recommendedName>
        <fullName evidence="9">Cytochrome c oxidase assembly factor CtaG</fullName>
    </recommendedName>
</protein>
<dbReference type="Proteomes" id="UP000658382">
    <property type="component" value="Unassembled WGS sequence"/>
</dbReference>
<feature type="transmembrane region" description="Helical" evidence="6">
    <location>
        <begin position="45"/>
        <end position="63"/>
    </location>
</feature>
<evidence type="ECO:0000313" key="7">
    <source>
        <dbReference type="EMBL" id="GGK04529.1"/>
    </source>
</evidence>
<feature type="transmembrane region" description="Helical" evidence="6">
    <location>
        <begin position="151"/>
        <end position="168"/>
    </location>
</feature>
<dbReference type="Pfam" id="PF09678">
    <property type="entry name" value="Caa3_CtaG"/>
    <property type="match status" value="1"/>
</dbReference>
<dbReference type="GO" id="GO:0005886">
    <property type="term" value="C:plasma membrane"/>
    <property type="evidence" value="ECO:0007669"/>
    <property type="project" value="UniProtKB-SubCell"/>
</dbReference>
<evidence type="ECO:0000256" key="1">
    <source>
        <dbReference type="ARBA" id="ARBA00004651"/>
    </source>
</evidence>
<keyword evidence="5 6" id="KW-0472">Membrane</keyword>
<sequence>MVDALLLEQFLVWNIPLLAGCLLAGILYVYLFGRFKRIDRGRRKSLFFFIALISLYAVTGSPLEAVSHLAFSLHMLQMSLLYFIIPPLLLLGIPDRLYRRIRELRILQAISNGKRFYPSKISLLMFGALFLLYHLPFVLDLLAQYPLIQNVYSAILFLLAVSMWMPIISPDPNERLSRKEMKRYAWLSGAIIMPACLVFISNAFIGGMANSFGSQLTGPLCIPVQREAVNGLLPYPFHTEYEQAFAGVLMLGMHKASILISCHIGNKDR</sequence>
<evidence type="ECO:0000256" key="2">
    <source>
        <dbReference type="ARBA" id="ARBA00022475"/>
    </source>
</evidence>
<dbReference type="AlphaFoldDB" id="A0A917V0B3"/>
<gene>
    <name evidence="7" type="ORF">GCM10007063_28530</name>
</gene>